<keyword evidence="3" id="KW-1185">Reference proteome</keyword>
<sequence>MSEKASGNRDIAKTIMEDMKNAPERPGREIRHGRVA</sequence>
<dbReference type="KEGG" id="dvu:DVU_2429"/>
<evidence type="ECO:0000313" key="3">
    <source>
        <dbReference type="Proteomes" id="UP000002194"/>
    </source>
</evidence>
<dbReference type="HOGENOM" id="CLU_3355832_0_0_7"/>
<reference evidence="2 3" key="1">
    <citation type="journal article" date="2004" name="Nat. Biotechnol.">
        <title>The genome sequence of the anaerobic, sulfate-reducing bacterium Desulfovibrio vulgaris Hildenborough.</title>
        <authorList>
            <person name="Heidelberg J.F."/>
            <person name="Seshadri R."/>
            <person name="Haveman S.A."/>
            <person name="Hemme C.L."/>
            <person name="Paulsen I.T."/>
            <person name="Kolonay J.F."/>
            <person name="Eisen J.A."/>
            <person name="Ward N."/>
            <person name="Methe B."/>
            <person name="Brinkac L.M."/>
            <person name="Daugherty S.C."/>
            <person name="Deboy R.T."/>
            <person name="Dodson R.J."/>
            <person name="Durkin A.S."/>
            <person name="Madupu R."/>
            <person name="Nelson W.C."/>
            <person name="Sullivan S.A."/>
            <person name="Fouts D."/>
            <person name="Haft D.H."/>
            <person name="Selengut J."/>
            <person name="Peterson J.D."/>
            <person name="Davidsen T.M."/>
            <person name="Zafar N."/>
            <person name="Zhou L."/>
            <person name="Radune D."/>
            <person name="Dimitrov G."/>
            <person name="Hance M."/>
            <person name="Tran K."/>
            <person name="Khouri H."/>
            <person name="Gill J."/>
            <person name="Utterback T.R."/>
            <person name="Feldblyum T.V."/>
            <person name="Wall J.D."/>
            <person name="Voordouw G."/>
            <person name="Fraser C.M."/>
        </authorList>
    </citation>
    <scope>NUCLEOTIDE SEQUENCE [LARGE SCALE GENOMIC DNA]</scope>
    <source>
        <strain evidence="3">ATCC 29579 / DSM 644 / NCIMB 8303 / VKM B-1760 / Hildenborough</strain>
    </source>
</reference>
<gene>
    <name evidence="2" type="ordered locus">DVU_2429</name>
</gene>
<dbReference type="EnsemblBacteria" id="AAS96902">
    <property type="protein sequence ID" value="AAS96902"/>
    <property type="gene ID" value="DVU_2429"/>
</dbReference>
<evidence type="ECO:0000256" key="1">
    <source>
        <dbReference type="SAM" id="MobiDB-lite"/>
    </source>
</evidence>
<dbReference type="SMR" id="Q729C2"/>
<dbReference type="AlphaFoldDB" id="Q729C2"/>
<evidence type="ECO:0000313" key="2">
    <source>
        <dbReference type="EMBL" id="AAS96902.1"/>
    </source>
</evidence>
<protein>
    <submittedName>
        <fullName evidence="2">Uncharacterized protein</fullName>
    </submittedName>
</protein>
<organism evidence="2 3">
    <name type="scientific">Nitratidesulfovibrio vulgaris (strain ATCC 29579 / DSM 644 / CCUG 34227 / NCIMB 8303 / VKM B-1760 / Hildenborough)</name>
    <name type="common">Desulfovibrio vulgaris</name>
    <dbReference type="NCBI Taxonomy" id="882"/>
    <lineage>
        <taxon>Bacteria</taxon>
        <taxon>Pseudomonadati</taxon>
        <taxon>Thermodesulfobacteriota</taxon>
        <taxon>Desulfovibrionia</taxon>
        <taxon>Desulfovibrionales</taxon>
        <taxon>Desulfovibrionaceae</taxon>
        <taxon>Nitratidesulfovibrio</taxon>
    </lineage>
</organism>
<proteinExistence type="predicted"/>
<name>Q729C2_NITV2</name>
<accession>Q729C2</accession>
<dbReference type="Proteomes" id="UP000002194">
    <property type="component" value="Chromosome"/>
</dbReference>
<feature type="region of interest" description="Disordered" evidence="1">
    <location>
        <begin position="1"/>
        <end position="36"/>
    </location>
</feature>
<dbReference type="PaxDb" id="882-DVU_2429"/>
<dbReference type="EMBL" id="AE017285">
    <property type="protein sequence ID" value="AAS96902.1"/>
    <property type="molecule type" value="Genomic_DNA"/>
</dbReference>
<dbReference type="STRING" id="882.DVU_2429"/>